<name>A0A8H5PQ41_9HYPO</name>
<evidence type="ECO:0000313" key="2">
    <source>
        <dbReference type="Proteomes" id="UP000544095"/>
    </source>
</evidence>
<keyword evidence="2" id="KW-1185">Reference proteome</keyword>
<gene>
    <name evidence="1" type="ORF">FPANT_2398</name>
</gene>
<sequence length="251" mass="27902">MSMLRTIATTLAEFAYDKDIKFTSFTTSEETPCFLCLITIHRDARLLCVAKDSANPVCLCCQDSNEKCGSIPREILGAAQFYWNHVRRLQTLAADLDGLTTTEQAVAEQISDPFKLSTSEHDVVWTIETQDAAATRELLSLQLLQSAGLLSREELQARVAAATPLYARDDSKAVRLRKALHRLPNAHKIPHGPDDEELEDLPQELADHLIAQMKEARDSGCTAPVCPPAFTGMEPVSRRYYPVTAMTQGRR</sequence>
<evidence type="ECO:0000313" key="1">
    <source>
        <dbReference type="EMBL" id="KAF5600442.1"/>
    </source>
</evidence>
<organism evidence="1 2">
    <name type="scientific">Fusarium pseudoanthophilum</name>
    <dbReference type="NCBI Taxonomy" id="48495"/>
    <lineage>
        <taxon>Eukaryota</taxon>
        <taxon>Fungi</taxon>
        <taxon>Dikarya</taxon>
        <taxon>Ascomycota</taxon>
        <taxon>Pezizomycotina</taxon>
        <taxon>Sordariomycetes</taxon>
        <taxon>Hypocreomycetidae</taxon>
        <taxon>Hypocreales</taxon>
        <taxon>Nectriaceae</taxon>
        <taxon>Fusarium</taxon>
        <taxon>Fusarium fujikuroi species complex</taxon>
    </lineage>
</organism>
<proteinExistence type="predicted"/>
<dbReference type="Proteomes" id="UP000544095">
    <property type="component" value="Unassembled WGS sequence"/>
</dbReference>
<dbReference type="AlphaFoldDB" id="A0A8H5PQ41"/>
<accession>A0A8H5PQ41</accession>
<dbReference type="EMBL" id="JAAOAR010000102">
    <property type="protein sequence ID" value="KAF5600442.1"/>
    <property type="molecule type" value="Genomic_DNA"/>
</dbReference>
<comment type="caution">
    <text evidence="1">The sequence shown here is derived from an EMBL/GenBank/DDBJ whole genome shotgun (WGS) entry which is preliminary data.</text>
</comment>
<protein>
    <submittedName>
        <fullName evidence="1">Uncharacterized protein</fullName>
    </submittedName>
</protein>
<reference evidence="1 2" key="1">
    <citation type="submission" date="2020-05" db="EMBL/GenBank/DDBJ databases">
        <title>Identification and distribution of gene clusters putatively required for synthesis of sphingolipid metabolism inhibitors in phylogenetically diverse species of the filamentous fungus Fusarium.</title>
        <authorList>
            <person name="Kim H.-S."/>
            <person name="Busman M."/>
            <person name="Brown D.W."/>
            <person name="Divon H."/>
            <person name="Uhlig S."/>
            <person name="Proctor R.H."/>
        </authorList>
    </citation>
    <scope>NUCLEOTIDE SEQUENCE [LARGE SCALE GENOMIC DNA]</scope>
    <source>
        <strain evidence="1 2">NRRL 25211</strain>
    </source>
</reference>